<gene>
    <name evidence="3" type="ORF">B6G93_10660</name>
    <name evidence="2" type="ORF">DWC72_17505</name>
</gene>
<proteinExistence type="predicted"/>
<name>A0A5U6CGU7_SALER</name>
<organism evidence="3">
    <name type="scientific">Salmonella enterica</name>
    <name type="common">Salmonella choleraesuis</name>
    <dbReference type="NCBI Taxonomy" id="28901"/>
    <lineage>
        <taxon>Bacteria</taxon>
        <taxon>Pseudomonadati</taxon>
        <taxon>Pseudomonadota</taxon>
        <taxon>Gammaproteobacteria</taxon>
        <taxon>Enterobacterales</taxon>
        <taxon>Enterobacteriaceae</taxon>
        <taxon>Salmonella</taxon>
    </lineage>
</organism>
<protein>
    <submittedName>
        <fullName evidence="3">DNA pacase A subunit</fullName>
    </submittedName>
</protein>
<reference evidence="3" key="1">
    <citation type="submission" date="2018-07" db="EMBL/GenBank/DDBJ databases">
        <authorList>
            <consortium name="PulseNet: The National Subtyping Network for Foodborne Disease Surveillance"/>
            <person name="Tarr C.L."/>
            <person name="Trees E."/>
            <person name="Katz L.S."/>
            <person name="Carleton-Romer H.A."/>
            <person name="Stroika S."/>
            <person name="Kucerova Z."/>
            <person name="Roache K.F."/>
            <person name="Sabol A.L."/>
            <person name="Besser J."/>
            <person name="Gerner-Smidt P."/>
        </authorList>
    </citation>
    <scope>NUCLEOTIDE SEQUENCE</scope>
    <source>
        <strain evidence="3">PNUSAS009347</strain>
        <strain evidence="2">PNUSAS047157</strain>
    </source>
</reference>
<evidence type="ECO:0000256" key="1">
    <source>
        <dbReference type="SAM" id="MobiDB-lite"/>
    </source>
</evidence>
<dbReference type="EMBL" id="AAGJDN010000021">
    <property type="protein sequence ID" value="EBO6372408.1"/>
    <property type="molecule type" value="Genomic_DNA"/>
</dbReference>
<dbReference type="EMBL" id="AAGQIV010000017">
    <property type="protein sequence ID" value="EBQ8522423.1"/>
    <property type="molecule type" value="Genomic_DNA"/>
</dbReference>
<comment type="caution">
    <text evidence="3">The sequence shown here is derived from an EMBL/GenBank/DDBJ whole genome shotgun (WGS) entry which is preliminary data.</text>
</comment>
<accession>A0A5U6CGU7</accession>
<evidence type="ECO:0000313" key="2">
    <source>
        <dbReference type="EMBL" id="EBO6372408.1"/>
    </source>
</evidence>
<feature type="region of interest" description="Disordered" evidence="1">
    <location>
        <begin position="1"/>
        <end position="25"/>
    </location>
</feature>
<sequence>MIPEKDKKASSSQRSSQMIPGESAQCATLPSKNVAREMMQNGAAEHLRKAILMAQERAIEYQSIVDIEAARLRKEIDILGDGEPEGIHPAQRLCGLMQDAAYYMNDFISRLAAIYQTEQKLQQGQEKLIQGARQQAFKEAEAREKLDIARLQAEQRSKEIDYRLGADARAARVIATAIRMREREELDDIGVAEYIERQGVSVPAILAARAAKAITLLEPPISDSNDVDDEQLDKEAREFASLQANHPQWLADRRADVATIVEDLGCGDYDQNGERKAGEFESNDDELDIDPSATAEIYGDYDASDTEYDGGYDEIAIESPEAD</sequence>
<evidence type="ECO:0000313" key="3">
    <source>
        <dbReference type="EMBL" id="EBQ8522423.1"/>
    </source>
</evidence>
<dbReference type="AlphaFoldDB" id="A0A5U6CGU7"/>